<evidence type="ECO:0000313" key="3">
    <source>
        <dbReference type="Proteomes" id="UP000000598"/>
    </source>
</evidence>
<feature type="compositionally biased region" description="Polar residues" evidence="1">
    <location>
        <begin position="227"/>
        <end position="240"/>
    </location>
</feature>
<dbReference type="FunCoup" id="Q6CPL7">
    <property type="interactions" value="100"/>
</dbReference>
<dbReference type="KEGG" id="kla:KLLA0_E03961g"/>
<gene>
    <name evidence="2" type="ORF">KLLA0_E03961g</name>
</gene>
<feature type="region of interest" description="Disordered" evidence="1">
    <location>
        <begin position="595"/>
        <end position="624"/>
    </location>
</feature>
<keyword evidence="3" id="KW-1185">Reference proteome</keyword>
<evidence type="ECO:0000313" key="2">
    <source>
        <dbReference type="EMBL" id="CAG99209.1"/>
    </source>
</evidence>
<evidence type="ECO:0000256" key="1">
    <source>
        <dbReference type="SAM" id="MobiDB-lite"/>
    </source>
</evidence>
<reference evidence="2 3" key="1">
    <citation type="journal article" date="2004" name="Nature">
        <title>Genome evolution in yeasts.</title>
        <authorList>
            <consortium name="Genolevures"/>
            <person name="Dujon B."/>
            <person name="Sherman D."/>
            <person name="Fischer G."/>
            <person name="Durrens P."/>
            <person name="Casaregola S."/>
            <person name="Lafontaine I."/>
            <person name="de Montigny J."/>
            <person name="Marck C."/>
            <person name="Neuveglise C."/>
            <person name="Talla E."/>
            <person name="Goffard N."/>
            <person name="Frangeul L."/>
            <person name="Aigle M."/>
            <person name="Anthouard V."/>
            <person name="Babour A."/>
            <person name="Barbe V."/>
            <person name="Barnay S."/>
            <person name="Blanchin S."/>
            <person name="Beckerich J.M."/>
            <person name="Beyne E."/>
            <person name="Bleykasten C."/>
            <person name="Boisrame A."/>
            <person name="Boyer J."/>
            <person name="Cattolico L."/>
            <person name="Confanioleri F."/>
            <person name="de Daruvar A."/>
            <person name="Despons L."/>
            <person name="Fabre E."/>
            <person name="Fairhead C."/>
            <person name="Ferry-Dumazet H."/>
            <person name="Groppi A."/>
            <person name="Hantraye F."/>
            <person name="Hennequin C."/>
            <person name="Jauniaux N."/>
            <person name="Joyet P."/>
            <person name="Kachouri R."/>
            <person name="Kerrest A."/>
            <person name="Koszul R."/>
            <person name="Lemaire M."/>
            <person name="Lesur I."/>
            <person name="Ma L."/>
            <person name="Muller H."/>
            <person name="Nicaud J.M."/>
            <person name="Nikolski M."/>
            <person name="Oztas S."/>
            <person name="Ozier-Kalogeropoulos O."/>
            <person name="Pellenz S."/>
            <person name="Potier S."/>
            <person name="Richard G.F."/>
            <person name="Straub M.L."/>
            <person name="Suleau A."/>
            <person name="Swennene D."/>
            <person name="Tekaia F."/>
            <person name="Wesolowski-Louvel M."/>
            <person name="Westhof E."/>
            <person name="Wirth B."/>
            <person name="Zeniou-Meyer M."/>
            <person name="Zivanovic I."/>
            <person name="Bolotin-Fukuhara M."/>
            <person name="Thierry A."/>
            <person name="Bouchier C."/>
            <person name="Caudron B."/>
            <person name="Scarpelli C."/>
            <person name="Gaillardin C."/>
            <person name="Weissenbach J."/>
            <person name="Wincker P."/>
            <person name="Souciet J.L."/>
        </authorList>
    </citation>
    <scope>NUCLEOTIDE SEQUENCE [LARGE SCALE GENOMIC DNA]</scope>
    <source>
        <strain evidence="3">ATCC 8585 / CBS 2359 / DSM 70799 / NBRC 1267 / NRRL Y-1140 / WM37</strain>
    </source>
</reference>
<organism evidence="2 3">
    <name type="scientific">Kluyveromyces lactis (strain ATCC 8585 / CBS 2359 / DSM 70799 / NBRC 1267 / NRRL Y-1140 / WM37)</name>
    <name type="common">Yeast</name>
    <name type="synonym">Candida sphaerica</name>
    <dbReference type="NCBI Taxonomy" id="284590"/>
    <lineage>
        <taxon>Eukaryota</taxon>
        <taxon>Fungi</taxon>
        <taxon>Dikarya</taxon>
        <taxon>Ascomycota</taxon>
        <taxon>Saccharomycotina</taxon>
        <taxon>Saccharomycetes</taxon>
        <taxon>Saccharomycetales</taxon>
        <taxon>Saccharomycetaceae</taxon>
        <taxon>Kluyveromyces</taxon>
    </lineage>
</organism>
<dbReference type="STRING" id="284590.Q6CPL7"/>
<feature type="compositionally biased region" description="Acidic residues" evidence="1">
    <location>
        <begin position="595"/>
        <end position="609"/>
    </location>
</feature>
<dbReference type="AlphaFoldDB" id="Q6CPL7"/>
<sequence>MLQEKSSVQRLFLADSDVDESVLLEKLVIALFTTVPGQAVVTQLINDAKRTNDVDGVECLIRMNDPYWVALFGTWATDKHILSLFLGWVLRNETDHIDLERYSDQSFKMAMRFLLTNQDPKFTAPLWDTSNILLDYLHNAKPLIESVLKKLDGSQFLQCLMKYNRLYEFNGSYQWFTPPQSTSHAESPTTILERNSTFLSTLGNFGNDMVRALSQLKTGDIRLNSLESYGKNSGHNNPPLSKQDDHNPLNLNGKSDRFNLFFKLGLHKEPHPLLAEQFNSLCLFADPMTQPPPNDSHIISLDLLHDLYLGSLTAYIVKLIPNYQKVWKIHLSANLETITLAILQMLQIWDYRSLDNLKDIQARSPDAYPKYMTSWIPYDLSPPEMEILYMIAGLSFYSMHKMHSDKPPRLNPFLPMMLRAWRGLSSALVLGLQIDRFEEMQMLYGTPVIVSAVIRGASALRSIIATILNGHVDEKLHDFKHQPFGGFMSPHGRKLCNGALYTYEMYYFAALLPSGMDYDEIVELLTDIQKGDRIDEDVRYMFDYEYFDYNDADTSKLTDGKLMFTSTKNELEQKNRFRMLRGLYKRCLCKFSDEDDNDDDDDDDDDDDYNGEKSVVGLDENGQINEAETPQTFSESSNAVAFTSLMTHRDSQNDFVSHLTTGYDKNGDDWRDIPRGLNLYYMDDYQFLSKLDKVSLFELLRRLPDRNVTFSQACTVLRSIATCVKLEQEQILLKLITATSAEVDLKVLPFSTDEVITAIFNDDGGIIKPFPFSGCNDSLGWKIFDELMMSHGHRRLLIYHLTHRSYTFSSIHYVYELLFGLRGNPARSYDLESTKNKQLGILSWTPTGEFERVAAIEFSRQGVIELSAIEKKMLLQEFFVGVSSGLLGEYNDAGFEAFSIKNPSKVYVDDYGEEFFSATSRKAEMSGKVKMVCFILEEVLNDKEFEFVPHEDYVYELKRFLMQWSTFSAEACSMYALLKSKALGKVLDLGTEGLDDRPNTDPDDQLLPVDFDKLKLSDIDDRWDTETDTSIENGDKTSIMSERFSRMLPVQSLDGQPVDKVFRHLLQKYPLTEGTPIHGRITLEYHDHILPLDIRTHQSLHREFLAVFDIDYLDILEARQQEAEEECDEMSI</sequence>
<dbReference type="HOGENOM" id="CLU_280757_0_0_1"/>
<name>Q6CPL7_KLULA</name>
<dbReference type="EMBL" id="CR382125">
    <property type="protein sequence ID" value="CAG99209.1"/>
    <property type="molecule type" value="Genomic_DNA"/>
</dbReference>
<proteinExistence type="predicted"/>
<dbReference type="OMA" id="EMLMCSG"/>
<dbReference type="InParanoid" id="Q6CPL7"/>
<protein>
    <submittedName>
        <fullName evidence="2">KLLA0E03961p</fullName>
    </submittedName>
</protein>
<dbReference type="PaxDb" id="284590-Q6CPL7"/>
<dbReference type="Proteomes" id="UP000000598">
    <property type="component" value="Chromosome E"/>
</dbReference>
<feature type="region of interest" description="Disordered" evidence="1">
    <location>
        <begin position="227"/>
        <end position="248"/>
    </location>
</feature>
<dbReference type="eggNOG" id="ENOG502QT7N">
    <property type="taxonomic scope" value="Eukaryota"/>
</dbReference>
<accession>Q6CPL7</accession>